<dbReference type="STRING" id="1477437.SAMN05444682_101123"/>
<reference evidence="2 3" key="1">
    <citation type="submission" date="2016-10" db="EMBL/GenBank/DDBJ databases">
        <authorList>
            <person name="de Groot N.N."/>
        </authorList>
    </citation>
    <scope>NUCLEOTIDE SEQUENCE [LARGE SCALE GENOMIC DNA]</scope>
    <source>
        <strain evidence="2 3">RK1</strain>
    </source>
</reference>
<sequence>MKFTVIGGLSFVLCMITASFPGYATEQAPDRLVIGGDTLLLHALPLEQWKERNQWDKPFFPDSLLEINTGCWRGYIAYWEVIDNRLYLTDIYNCDRSAKTELDVLFPGKVQDNRVYADWFSDTVTTYNGELIYYEHSGFSAIYEHEWELVFAEGHKISEKYFDNSLSKNTPVIMWDGHDLIPMIDSLINWSTLPPVEEELKVVLWVETDEQGRLDSIHFERSESDPFNREAVRVLGLVTHRLPIIYKRGRFLPKIFAVPFVFTPEKQRRFRSVANITSEDYLAVK</sequence>
<feature type="signal peptide" evidence="1">
    <location>
        <begin position="1"/>
        <end position="24"/>
    </location>
</feature>
<gene>
    <name evidence="2" type="ORF">SAMN05444682_101123</name>
</gene>
<evidence type="ECO:0000313" key="2">
    <source>
        <dbReference type="EMBL" id="SFH76251.1"/>
    </source>
</evidence>
<proteinExistence type="predicted"/>
<dbReference type="OrthoDB" id="1438245at2"/>
<evidence type="ECO:0000313" key="3">
    <source>
        <dbReference type="Proteomes" id="UP000198670"/>
    </source>
</evidence>
<accession>A0A1I3CPT4</accession>
<name>A0A1I3CPT4_9SPHI</name>
<dbReference type="AlphaFoldDB" id="A0A1I3CPT4"/>
<dbReference type="Proteomes" id="UP000198670">
    <property type="component" value="Unassembled WGS sequence"/>
</dbReference>
<keyword evidence="3" id="KW-1185">Reference proteome</keyword>
<evidence type="ECO:0000256" key="1">
    <source>
        <dbReference type="SAM" id="SignalP"/>
    </source>
</evidence>
<protein>
    <recommendedName>
        <fullName evidence="4">TonB protein C-terminal</fullName>
    </recommendedName>
</protein>
<dbReference type="RefSeq" id="WP_143072808.1">
    <property type="nucleotide sequence ID" value="NZ_FOQO01000001.1"/>
</dbReference>
<organism evidence="2 3">
    <name type="scientific">Parapedobacter indicus</name>
    <dbReference type="NCBI Taxonomy" id="1477437"/>
    <lineage>
        <taxon>Bacteria</taxon>
        <taxon>Pseudomonadati</taxon>
        <taxon>Bacteroidota</taxon>
        <taxon>Sphingobacteriia</taxon>
        <taxon>Sphingobacteriales</taxon>
        <taxon>Sphingobacteriaceae</taxon>
        <taxon>Parapedobacter</taxon>
    </lineage>
</organism>
<feature type="chain" id="PRO_5011504309" description="TonB protein C-terminal" evidence="1">
    <location>
        <begin position="25"/>
        <end position="285"/>
    </location>
</feature>
<keyword evidence="1" id="KW-0732">Signal</keyword>
<dbReference type="EMBL" id="FOQO01000001">
    <property type="protein sequence ID" value="SFH76251.1"/>
    <property type="molecule type" value="Genomic_DNA"/>
</dbReference>
<evidence type="ECO:0008006" key="4">
    <source>
        <dbReference type="Google" id="ProtNLM"/>
    </source>
</evidence>